<keyword evidence="6 12" id="KW-0808">Transferase</keyword>
<evidence type="ECO:0000259" key="13">
    <source>
        <dbReference type="PROSITE" id="PS50052"/>
    </source>
</evidence>
<accession>A0ABS5BIK8</accession>
<dbReference type="EMBL" id="VBRA02000009">
    <property type="protein sequence ID" value="MBP3059423.1"/>
    <property type="molecule type" value="Genomic_DNA"/>
</dbReference>
<dbReference type="InterPro" id="IPR020590">
    <property type="entry name" value="Guanylate_kinase_CS"/>
</dbReference>
<evidence type="ECO:0000256" key="9">
    <source>
        <dbReference type="ARBA" id="ARBA00022840"/>
    </source>
</evidence>
<evidence type="ECO:0000256" key="6">
    <source>
        <dbReference type="ARBA" id="ARBA00022679"/>
    </source>
</evidence>
<reference evidence="14" key="1">
    <citation type="submission" date="2019-10" db="EMBL/GenBank/DDBJ databases">
        <title>Whole Genome Sequencing and Characterization of Texas Phoenix Palm Decline Phytoplasma Belongs to Lethal Yellowing (16SrIV) Group.</title>
        <authorList>
            <person name="Bao M."/>
        </authorList>
    </citation>
    <scope>NUCLEOTIDE SEQUENCE [LARGE SCALE GENOMIC DNA]</scope>
    <source>
        <strain evidence="14">ACPD</strain>
    </source>
</reference>
<dbReference type="InterPro" id="IPR008144">
    <property type="entry name" value="Guanylate_kin-like_dom"/>
</dbReference>
<feature type="domain" description="Guanylate kinase-like" evidence="13">
    <location>
        <begin position="7"/>
        <end position="188"/>
    </location>
</feature>
<dbReference type="SUPFAM" id="SSF52540">
    <property type="entry name" value="P-loop containing nucleoside triphosphate hydrolases"/>
    <property type="match status" value="1"/>
</dbReference>
<comment type="function">
    <text evidence="1 12">Essential for recycling GMP and indirectly, cGMP.</text>
</comment>
<evidence type="ECO:0000256" key="2">
    <source>
        <dbReference type="ARBA" id="ARBA00004496"/>
    </source>
</evidence>
<comment type="subcellular location">
    <subcellularLocation>
        <location evidence="2 12">Cytoplasm</location>
    </subcellularLocation>
</comment>
<comment type="caution">
    <text evidence="14">The sequence shown here is derived from an EMBL/GenBank/DDBJ whole genome shotgun (WGS) entry which is preliminary data.</text>
</comment>
<evidence type="ECO:0000256" key="11">
    <source>
        <dbReference type="ARBA" id="ARBA00048594"/>
    </source>
</evidence>
<feature type="binding site" evidence="12">
    <location>
        <begin position="14"/>
        <end position="21"/>
    </location>
    <ligand>
        <name>ATP</name>
        <dbReference type="ChEBI" id="CHEBI:30616"/>
    </ligand>
</feature>
<dbReference type="PANTHER" id="PTHR23117">
    <property type="entry name" value="GUANYLATE KINASE-RELATED"/>
    <property type="match status" value="1"/>
</dbReference>
<dbReference type="GO" id="GO:0004385">
    <property type="term" value="F:GMP kinase activity"/>
    <property type="evidence" value="ECO:0007669"/>
    <property type="project" value="UniProtKB-EC"/>
</dbReference>
<proteinExistence type="inferred from homology"/>
<evidence type="ECO:0000256" key="8">
    <source>
        <dbReference type="ARBA" id="ARBA00022777"/>
    </source>
</evidence>
<evidence type="ECO:0000256" key="1">
    <source>
        <dbReference type="ARBA" id="ARBA00003531"/>
    </source>
</evidence>
<keyword evidence="12" id="KW-0963">Cytoplasm</keyword>
<dbReference type="NCBIfam" id="TIGR03263">
    <property type="entry name" value="guanyl_kin"/>
    <property type="match status" value="1"/>
</dbReference>
<protein>
    <recommendedName>
        <fullName evidence="5 12">Guanylate kinase</fullName>
        <ecNumber evidence="4 12">2.7.4.8</ecNumber>
    </recommendedName>
    <alternativeName>
        <fullName evidence="10 12">GMP kinase</fullName>
    </alternativeName>
</protein>
<dbReference type="Gene3D" id="3.30.63.10">
    <property type="entry name" value="Guanylate Kinase phosphate binding domain"/>
    <property type="match status" value="1"/>
</dbReference>
<dbReference type="SMART" id="SM00072">
    <property type="entry name" value="GuKc"/>
    <property type="match status" value="1"/>
</dbReference>
<dbReference type="CDD" id="cd00071">
    <property type="entry name" value="GMPK"/>
    <property type="match status" value="1"/>
</dbReference>
<evidence type="ECO:0000256" key="7">
    <source>
        <dbReference type="ARBA" id="ARBA00022741"/>
    </source>
</evidence>
<keyword evidence="8 12" id="KW-0418">Kinase</keyword>
<dbReference type="Pfam" id="PF00625">
    <property type="entry name" value="Guanylate_kin"/>
    <property type="match status" value="1"/>
</dbReference>
<dbReference type="Proteomes" id="UP001192346">
    <property type="component" value="Unassembled WGS sequence"/>
</dbReference>
<dbReference type="InterPro" id="IPR027417">
    <property type="entry name" value="P-loop_NTPase"/>
</dbReference>
<evidence type="ECO:0000256" key="4">
    <source>
        <dbReference type="ARBA" id="ARBA00012961"/>
    </source>
</evidence>
<evidence type="ECO:0000313" key="14">
    <source>
        <dbReference type="EMBL" id="MBP3059423.1"/>
    </source>
</evidence>
<dbReference type="InterPro" id="IPR017665">
    <property type="entry name" value="Guanylate_kinase"/>
</dbReference>
<sequence length="210" mass="24637">MKLHQKGLLIIISGPSGVGKGKITKSLLKREKNNFVYSVSATTRKPRKGEKEGIDYFFVDEQYFQKKIQENYFLEYNKFVDNYYGTPYNLVNEQLEKGKEVVLEIDIQGALQIRKHKINKDSIFIFIAPPSKKCLYERLKNRNTESNEIIQKRIKKAKEEFSLAYKYDYIVVNDEIENAVDKILSIIVAEHSKTKNSIYYYLTEILEKEV</sequence>
<keyword evidence="9 12" id="KW-0067">ATP-binding</keyword>
<comment type="catalytic activity">
    <reaction evidence="11 12">
        <text>GMP + ATP = GDP + ADP</text>
        <dbReference type="Rhea" id="RHEA:20780"/>
        <dbReference type="ChEBI" id="CHEBI:30616"/>
        <dbReference type="ChEBI" id="CHEBI:58115"/>
        <dbReference type="ChEBI" id="CHEBI:58189"/>
        <dbReference type="ChEBI" id="CHEBI:456216"/>
        <dbReference type="EC" id="2.7.4.8"/>
    </reaction>
</comment>
<dbReference type="HAMAP" id="MF_00328">
    <property type="entry name" value="Guanylate_kinase"/>
    <property type="match status" value="1"/>
</dbReference>
<name>A0ABS5BIK8_9MOLU</name>
<organism evidence="14 15">
    <name type="scientific">Texas Phoenix palm phytoplasma</name>
    <dbReference type="NCBI Taxonomy" id="176709"/>
    <lineage>
        <taxon>Bacteria</taxon>
        <taxon>Bacillati</taxon>
        <taxon>Mycoplasmatota</taxon>
        <taxon>Mollicutes</taxon>
        <taxon>Acholeplasmatales</taxon>
        <taxon>Acholeplasmataceae</taxon>
        <taxon>Candidatus Phytoplasma</taxon>
        <taxon>16SrIV (Coconut lethal yellows group)</taxon>
    </lineage>
</organism>
<evidence type="ECO:0000256" key="12">
    <source>
        <dbReference type="HAMAP-Rule" id="MF_00328"/>
    </source>
</evidence>
<evidence type="ECO:0000313" key="15">
    <source>
        <dbReference type="Proteomes" id="UP001192346"/>
    </source>
</evidence>
<dbReference type="PROSITE" id="PS50052">
    <property type="entry name" value="GUANYLATE_KINASE_2"/>
    <property type="match status" value="1"/>
</dbReference>
<dbReference type="RefSeq" id="WP_138107902.1">
    <property type="nucleotide sequence ID" value="NZ_VBRA02000009.1"/>
</dbReference>
<comment type="similarity">
    <text evidence="3 12">Belongs to the guanylate kinase family.</text>
</comment>
<gene>
    <name evidence="12" type="primary">gmk</name>
    <name evidence="14" type="ORF">FEF22_001315</name>
</gene>
<dbReference type="Gene3D" id="3.40.50.300">
    <property type="entry name" value="P-loop containing nucleotide triphosphate hydrolases"/>
    <property type="match status" value="2"/>
</dbReference>
<dbReference type="EC" id="2.7.4.8" evidence="4 12"/>
<evidence type="ECO:0000256" key="5">
    <source>
        <dbReference type="ARBA" id="ARBA00016296"/>
    </source>
</evidence>
<keyword evidence="7 12" id="KW-0547">Nucleotide-binding</keyword>
<dbReference type="PROSITE" id="PS00856">
    <property type="entry name" value="GUANYLATE_KINASE_1"/>
    <property type="match status" value="1"/>
</dbReference>
<dbReference type="PANTHER" id="PTHR23117:SF13">
    <property type="entry name" value="GUANYLATE KINASE"/>
    <property type="match status" value="1"/>
</dbReference>
<keyword evidence="15" id="KW-1185">Reference proteome</keyword>
<evidence type="ECO:0000256" key="3">
    <source>
        <dbReference type="ARBA" id="ARBA00005790"/>
    </source>
</evidence>
<evidence type="ECO:0000256" key="10">
    <source>
        <dbReference type="ARBA" id="ARBA00030128"/>
    </source>
</evidence>
<dbReference type="InterPro" id="IPR008145">
    <property type="entry name" value="GK/Ca_channel_bsu"/>
</dbReference>